<evidence type="ECO:0000256" key="2">
    <source>
        <dbReference type="ARBA" id="ARBA00004687"/>
    </source>
</evidence>
<name>A0A4P9XYM3_9FUNG</name>
<keyword evidence="8 9" id="KW-0472">Membrane</keyword>
<keyword evidence="5 9" id="KW-0812">Transmembrane</keyword>
<evidence type="ECO:0000256" key="1">
    <source>
        <dbReference type="ARBA" id="ARBA00004477"/>
    </source>
</evidence>
<dbReference type="OrthoDB" id="549017at2759"/>
<evidence type="ECO:0000256" key="3">
    <source>
        <dbReference type="ARBA" id="ARBA00010026"/>
    </source>
</evidence>
<comment type="similarity">
    <text evidence="3">Belongs to the PIGU family.</text>
</comment>
<evidence type="ECO:0000313" key="10">
    <source>
        <dbReference type="EMBL" id="RKP11212.1"/>
    </source>
</evidence>
<dbReference type="GO" id="GO:0006506">
    <property type="term" value="P:GPI anchor biosynthetic process"/>
    <property type="evidence" value="ECO:0007669"/>
    <property type="project" value="UniProtKB-UniPathway"/>
</dbReference>
<dbReference type="Proteomes" id="UP000271241">
    <property type="component" value="Unassembled WGS sequence"/>
</dbReference>
<organism evidence="10 11">
    <name type="scientific">Thamnocephalis sphaerospora</name>
    <dbReference type="NCBI Taxonomy" id="78915"/>
    <lineage>
        <taxon>Eukaryota</taxon>
        <taxon>Fungi</taxon>
        <taxon>Fungi incertae sedis</taxon>
        <taxon>Zoopagomycota</taxon>
        <taxon>Zoopagomycotina</taxon>
        <taxon>Zoopagomycetes</taxon>
        <taxon>Zoopagales</taxon>
        <taxon>Sigmoideomycetaceae</taxon>
        <taxon>Thamnocephalis</taxon>
    </lineage>
</organism>
<keyword evidence="6" id="KW-0256">Endoplasmic reticulum</keyword>
<feature type="transmembrane region" description="Helical" evidence="9">
    <location>
        <begin position="379"/>
        <end position="399"/>
    </location>
</feature>
<feature type="transmembrane region" description="Helical" evidence="9">
    <location>
        <begin position="74"/>
        <end position="106"/>
    </location>
</feature>
<protein>
    <submittedName>
        <fullName evidence="10">GPI transamidase subunit PIG-U</fullName>
    </submittedName>
</protein>
<dbReference type="GO" id="GO:0042765">
    <property type="term" value="C:GPI-anchor transamidase complex"/>
    <property type="evidence" value="ECO:0007669"/>
    <property type="project" value="InterPro"/>
</dbReference>
<evidence type="ECO:0000256" key="9">
    <source>
        <dbReference type="SAM" id="Phobius"/>
    </source>
</evidence>
<evidence type="ECO:0000256" key="6">
    <source>
        <dbReference type="ARBA" id="ARBA00022824"/>
    </source>
</evidence>
<sequence>MRRERQIAGAIFAGALLVRLGLFAVLSDETLAAITKRVELSTPLTDYRRLKEGVFLYQHGIPPYDGGVNHQAPLLLAIFALVNSISSALDPLIFALVDVACGYWLWKIAHLKPKLDKVLSGKQQQNSLRVAVGVPALAAALYLFNPYLVLSCLARSTLSFSHLFVLSSVALAMQGHAIASMGALAGATYLSFYPVTLLPAVLLLVHTTRSSTVSTLLRSRRAQWHTGVFFVWLALLLIASRAFLGSWDFVEATYGVILTVPDLTPNVGLFWYYFMEMFDHFRSLFLVVFQMNALLYALPVTYRFQRFPLFSVFVLCGIMSAFKSYPSWGDTVLHLAFLPLFTELFQYLRYSYVIALVYAFSSALAVVFYHVWINLGTGNANFFFAITLVHALGQIMLIVDTTYAMLRREFVLQHPQHRHCKVVQM</sequence>
<evidence type="ECO:0000256" key="4">
    <source>
        <dbReference type="ARBA" id="ARBA00022502"/>
    </source>
</evidence>
<feature type="transmembrane region" description="Helical" evidence="9">
    <location>
        <begin position="355"/>
        <end position="373"/>
    </location>
</feature>
<dbReference type="PANTHER" id="PTHR13121:SF0">
    <property type="entry name" value="PHOSPHATIDYLINOSITOL GLYCAN ANCHOR BIOSYNTHESIS CLASS U PROTEIN"/>
    <property type="match status" value="1"/>
</dbReference>
<dbReference type="UniPathway" id="UPA00196"/>
<dbReference type="EMBL" id="KZ992424">
    <property type="protein sequence ID" value="RKP11212.1"/>
    <property type="molecule type" value="Genomic_DNA"/>
</dbReference>
<evidence type="ECO:0000256" key="7">
    <source>
        <dbReference type="ARBA" id="ARBA00022989"/>
    </source>
</evidence>
<dbReference type="AlphaFoldDB" id="A0A4P9XYM3"/>
<feature type="transmembrane region" description="Helical" evidence="9">
    <location>
        <begin position="224"/>
        <end position="244"/>
    </location>
</feature>
<gene>
    <name evidence="10" type="ORF">THASP1DRAFT_27051</name>
</gene>
<dbReference type="PANTHER" id="PTHR13121">
    <property type="entry name" value="GPI TRANSAMIDASE COMPONENT PIG-U"/>
    <property type="match status" value="1"/>
</dbReference>
<comment type="subcellular location">
    <subcellularLocation>
        <location evidence="1">Endoplasmic reticulum membrane</location>
        <topology evidence="1">Multi-pass membrane protein</topology>
    </subcellularLocation>
</comment>
<reference evidence="11" key="1">
    <citation type="journal article" date="2018" name="Nat. Microbiol.">
        <title>Leveraging single-cell genomics to expand the fungal tree of life.</title>
        <authorList>
            <person name="Ahrendt S.R."/>
            <person name="Quandt C.A."/>
            <person name="Ciobanu D."/>
            <person name="Clum A."/>
            <person name="Salamov A."/>
            <person name="Andreopoulos B."/>
            <person name="Cheng J.F."/>
            <person name="Woyke T."/>
            <person name="Pelin A."/>
            <person name="Henrissat B."/>
            <person name="Reynolds N.K."/>
            <person name="Benny G.L."/>
            <person name="Smith M.E."/>
            <person name="James T.Y."/>
            <person name="Grigoriev I.V."/>
        </authorList>
    </citation>
    <scope>NUCLEOTIDE SEQUENCE [LARGE SCALE GENOMIC DNA]</scope>
    <source>
        <strain evidence="11">RSA 1356</strain>
    </source>
</reference>
<feature type="transmembrane region" description="Helical" evidence="9">
    <location>
        <begin position="307"/>
        <end position="325"/>
    </location>
</feature>
<accession>A0A4P9XYM3</accession>
<proteinExistence type="inferred from homology"/>
<dbReference type="InterPro" id="IPR009600">
    <property type="entry name" value="PIG-U"/>
</dbReference>
<feature type="transmembrane region" description="Helical" evidence="9">
    <location>
        <begin position="127"/>
        <end position="147"/>
    </location>
</feature>
<keyword evidence="4" id="KW-0337">GPI-anchor biosynthesis</keyword>
<comment type="pathway">
    <text evidence="2">Glycolipid biosynthesis; glycosylphosphatidylinositol-anchor biosynthesis.</text>
</comment>
<feature type="transmembrane region" description="Helical" evidence="9">
    <location>
        <begin position="184"/>
        <end position="204"/>
    </location>
</feature>
<dbReference type="STRING" id="78915.A0A4P9XYM3"/>
<evidence type="ECO:0000256" key="8">
    <source>
        <dbReference type="ARBA" id="ARBA00023136"/>
    </source>
</evidence>
<evidence type="ECO:0000313" key="11">
    <source>
        <dbReference type="Proteomes" id="UP000271241"/>
    </source>
</evidence>
<dbReference type="Pfam" id="PF06728">
    <property type="entry name" value="PIG-U"/>
    <property type="match status" value="1"/>
</dbReference>
<dbReference type="GO" id="GO:0016255">
    <property type="term" value="P:attachment of GPI anchor to protein"/>
    <property type="evidence" value="ECO:0007669"/>
    <property type="project" value="InterPro"/>
</dbReference>
<evidence type="ECO:0000256" key="5">
    <source>
        <dbReference type="ARBA" id="ARBA00022692"/>
    </source>
</evidence>
<feature type="transmembrane region" description="Helical" evidence="9">
    <location>
        <begin position="280"/>
        <end position="300"/>
    </location>
</feature>
<keyword evidence="11" id="KW-1185">Reference proteome</keyword>
<keyword evidence="7 9" id="KW-1133">Transmembrane helix</keyword>